<sequence>MTDVSSSLSFKRRRLPSNLDRIEAHIFEASAFSSNYQEAEDDEIFEFTAEDYYRVLNSRKMRGAEEQVACRSRITKVVNRVRCPDDETLLESSFHPSEKIQSLLDLLNKVVARPFQIYTTPPN</sequence>
<organism evidence="1 2">
    <name type="scientific">Rosa chinensis</name>
    <name type="common">China rose</name>
    <dbReference type="NCBI Taxonomy" id="74649"/>
    <lineage>
        <taxon>Eukaryota</taxon>
        <taxon>Viridiplantae</taxon>
        <taxon>Streptophyta</taxon>
        <taxon>Embryophyta</taxon>
        <taxon>Tracheophyta</taxon>
        <taxon>Spermatophyta</taxon>
        <taxon>Magnoliopsida</taxon>
        <taxon>eudicotyledons</taxon>
        <taxon>Gunneridae</taxon>
        <taxon>Pentapetalae</taxon>
        <taxon>rosids</taxon>
        <taxon>fabids</taxon>
        <taxon>Rosales</taxon>
        <taxon>Rosaceae</taxon>
        <taxon>Rosoideae</taxon>
        <taxon>Rosoideae incertae sedis</taxon>
        <taxon>Rosa</taxon>
    </lineage>
</organism>
<dbReference type="Proteomes" id="UP000238479">
    <property type="component" value="Chromosome 6"/>
</dbReference>
<dbReference type="InterPro" id="IPR044232">
    <property type="entry name" value="PUX1"/>
</dbReference>
<evidence type="ECO:0000313" key="2">
    <source>
        <dbReference type="Proteomes" id="UP000238479"/>
    </source>
</evidence>
<protein>
    <submittedName>
        <fullName evidence="1">Uncharacterized protein</fullName>
    </submittedName>
</protein>
<dbReference type="AlphaFoldDB" id="A0A2P6PPA9"/>
<dbReference type="Gramene" id="PRQ23773">
    <property type="protein sequence ID" value="PRQ23773"/>
    <property type="gene ID" value="RchiOBHm_Chr6g0265061"/>
</dbReference>
<dbReference type="OMA" id="AHIFEAS"/>
<dbReference type="EMBL" id="PDCK01000044">
    <property type="protein sequence ID" value="PRQ23773.1"/>
    <property type="molecule type" value="Genomic_DNA"/>
</dbReference>
<dbReference type="PANTHER" id="PTHR47557">
    <property type="entry name" value="PLANT UBX DOMAIN-CONTAINING PROTEIN 1"/>
    <property type="match status" value="1"/>
</dbReference>
<comment type="caution">
    <text evidence="1">The sequence shown here is derived from an EMBL/GenBank/DDBJ whole genome shotgun (WGS) entry which is preliminary data.</text>
</comment>
<gene>
    <name evidence="1" type="ORF">RchiOBHm_Chr6g0265061</name>
</gene>
<dbReference type="STRING" id="74649.A0A2P6PPA9"/>
<keyword evidence="2" id="KW-1185">Reference proteome</keyword>
<name>A0A2P6PPA9_ROSCH</name>
<evidence type="ECO:0000313" key="1">
    <source>
        <dbReference type="EMBL" id="PRQ23773.1"/>
    </source>
</evidence>
<proteinExistence type="predicted"/>
<dbReference type="GO" id="GO:0051117">
    <property type="term" value="F:ATPase binding"/>
    <property type="evidence" value="ECO:0007669"/>
    <property type="project" value="InterPro"/>
</dbReference>
<dbReference type="GO" id="GO:0032984">
    <property type="term" value="P:protein-containing complex disassembly"/>
    <property type="evidence" value="ECO:0007669"/>
    <property type="project" value="InterPro"/>
</dbReference>
<reference evidence="1 2" key="1">
    <citation type="journal article" date="2018" name="Nat. Genet.">
        <title>The Rosa genome provides new insights in the design of modern roses.</title>
        <authorList>
            <person name="Bendahmane M."/>
        </authorList>
    </citation>
    <scope>NUCLEOTIDE SEQUENCE [LARGE SCALE GENOMIC DNA]</scope>
    <source>
        <strain evidence="2">cv. Old Blush</strain>
    </source>
</reference>
<dbReference type="PANTHER" id="PTHR47557:SF2">
    <property type="entry name" value="PLANT UBX DOMAIN-CONTAINING PROTEIN 1"/>
    <property type="match status" value="1"/>
</dbReference>
<accession>A0A2P6PPA9</accession>